<keyword evidence="3" id="KW-0813">Transport</keyword>
<keyword evidence="3" id="KW-0029">Amino-acid transport</keyword>
<organism evidence="5 6">
    <name type="scientific">Methylocella tundrae</name>
    <dbReference type="NCBI Taxonomy" id="227605"/>
    <lineage>
        <taxon>Bacteria</taxon>
        <taxon>Pseudomonadati</taxon>
        <taxon>Pseudomonadota</taxon>
        <taxon>Alphaproteobacteria</taxon>
        <taxon>Hyphomicrobiales</taxon>
        <taxon>Beijerinckiaceae</taxon>
        <taxon>Methylocella</taxon>
    </lineage>
</organism>
<dbReference type="InterPro" id="IPR006311">
    <property type="entry name" value="TAT_signal"/>
</dbReference>
<dbReference type="PANTHER" id="PTHR30483:SF6">
    <property type="entry name" value="PERIPLASMIC BINDING PROTEIN OF ABC TRANSPORTER FOR NATURAL AMINO ACIDS"/>
    <property type="match status" value="1"/>
</dbReference>
<reference evidence="5 6" key="1">
    <citation type="submission" date="2019-05" db="EMBL/GenBank/DDBJ databases">
        <authorList>
            <person name="Farhan Ul Haque M."/>
        </authorList>
    </citation>
    <scope>NUCLEOTIDE SEQUENCE [LARGE SCALE GENOMIC DNA]</scope>
    <source>
        <strain evidence="5">2</strain>
    </source>
</reference>
<comment type="caution">
    <text evidence="5">The sequence shown here is derived from an EMBL/GenBank/DDBJ whole genome shotgun (WGS) entry which is preliminary data.</text>
</comment>
<dbReference type="Pfam" id="PF13458">
    <property type="entry name" value="Peripla_BP_6"/>
    <property type="match status" value="1"/>
</dbReference>
<evidence type="ECO:0000313" key="6">
    <source>
        <dbReference type="Proteomes" id="UP000485880"/>
    </source>
</evidence>
<dbReference type="Proteomes" id="UP000485880">
    <property type="component" value="Unassembled WGS sequence"/>
</dbReference>
<proteinExistence type="inferred from homology"/>
<dbReference type="InterPro" id="IPR028081">
    <property type="entry name" value="Leu-bd"/>
</dbReference>
<evidence type="ECO:0000313" key="5">
    <source>
        <dbReference type="EMBL" id="VTZ51159.1"/>
    </source>
</evidence>
<comment type="similarity">
    <text evidence="1">Belongs to the leucine-binding protein family.</text>
</comment>
<dbReference type="AlphaFoldDB" id="A0A8B6M811"/>
<dbReference type="InterPro" id="IPR028082">
    <property type="entry name" value="Peripla_BP_I"/>
</dbReference>
<dbReference type="PROSITE" id="PS51318">
    <property type="entry name" value="TAT"/>
    <property type="match status" value="1"/>
</dbReference>
<evidence type="ECO:0000256" key="2">
    <source>
        <dbReference type="ARBA" id="ARBA00022729"/>
    </source>
</evidence>
<dbReference type="SUPFAM" id="SSF53822">
    <property type="entry name" value="Periplasmic binding protein-like I"/>
    <property type="match status" value="1"/>
</dbReference>
<evidence type="ECO:0000256" key="1">
    <source>
        <dbReference type="ARBA" id="ARBA00010062"/>
    </source>
</evidence>
<name>A0A8B6M811_METTU</name>
<dbReference type="Gene3D" id="3.40.50.2300">
    <property type="match status" value="2"/>
</dbReference>
<evidence type="ECO:0000256" key="3">
    <source>
        <dbReference type="ARBA" id="ARBA00022970"/>
    </source>
</evidence>
<keyword evidence="2" id="KW-0732">Signal</keyword>
<keyword evidence="6" id="KW-1185">Reference proteome</keyword>
<feature type="domain" description="Leucine-binding protein" evidence="4">
    <location>
        <begin position="56"/>
        <end position="397"/>
    </location>
</feature>
<dbReference type="InterPro" id="IPR051010">
    <property type="entry name" value="BCAA_transport"/>
</dbReference>
<accession>A0A8B6M811</accession>
<dbReference type="PANTHER" id="PTHR30483">
    <property type="entry name" value="LEUCINE-SPECIFIC-BINDING PROTEIN"/>
    <property type="match status" value="1"/>
</dbReference>
<protein>
    <recommendedName>
        <fullName evidence="4">Leucine-binding protein domain-containing protein</fullName>
    </recommendedName>
</protein>
<dbReference type="GO" id="GO:0006865">
    <property type="term" value="P:amino acid transport"/>
    <property type="evidence" value="ECO:0007669"/>
    <property type="project" value="UniProtKB-KW"/>
</dbReference>
<dbReference type="CDD" id="cd06337">
    <property type="entry name" value="PBP1_ABC_ligand_binding-like"/>
    <property type="match status" value="1"/>
</dbReference>
<evidence type="ECO:0000259" key="4">
    <source>
        <dbReference type="Pfam" id="PF13458"/>
    </source>
</evidence>
<sequence>MAEQDHESNETLVDIREGNEMNRGGLGFSRRTLLQGLSAAGVAVTLSKPALAVQKTIKIGWVIPQTGPLALFAAHSVFVIEQIKKEYGGQIKIAGATYPYEIILKDSQSSPNRAAEVALDLIIKDKVDLICASATPETTNPVADQCELNGVPCVTTGTPLEAWFLGRNGDPKKGFDWTFNFFISAAKGMASFINIWKRVETDKRIGVLFPNDIDGNTFARIFPEIAKQNDIGNYQVFDPGRFDTPVSDFSTQIAALKGNGADICLIVAPAPVFTVFWNQAAQQGYRPKVLTPGKVGEFPAGVTPFGDRAINFNIEVWWSRYFPFVSSLTGQSCPELAGAFEKFANVQSSMALGYDHAIFEVVFDTLKRTQDVTKRESIRDALRDTNLKTVAGTVNFQKGPFPNTADTLVVGGQWRKGKKWPLDLVIVDNALATDIPVNSEPQAIAY</sequence>
<gene>
    <name evidence="5" type="ORF">MPC4_310034</name>
</gene>
<dbReference type="EMBL" id="CABFMQ020000089">
    <property type="protein sequence ID" value="VTZ51159.1"/>
    <property type="molecule type" value="Genomic_DNA"/>
</dbReference>
<dbReference type="RefSeq" id="WP_174513057.1">
    <property type="nucleotide sequence ID" value="NZ_CABFMQ020000089.1"/>
</dbReference>